<keyword evidence="1 3" id="KW-0238">DNA-binding</keyword>
<sequence length="799" mass="91610">MAIYTFSEFTYNTDTRELISPVKSVYLRKKVADVLCYLIENKDRVVNKEELLQAIWIQADYRENSLLQSIREIRKLLGETSKAPKFIRTVHMKGYEWIYNDVEEVASKANIENDNDTASEKPLKKHTFKLIYTVPVIFILLIAVFTQYLFEPVENPPQESKEKIVVLPFKNDTGSENFQWLELGYSDMFIEGLGKITKASMVPTYITQGILAQNNVSIHTLDKNNISQIINELNAKLAITATISRDGNNLRFNYRIHYKNGEVISGSIKYPNLPSSLPSLVSQISNIIYKEKKLPTVDNSYFTNSDAEQDYAKGIQAMRGKGAHLAIKYFEASSLHEPNNNLVKLKLAETFYTLGDWQRSEKLYQQLLKDINNVDDPYLIIGTYNGLASLMIQKNQYHKANHLIEEGLIIANKVQLPYKEAELLRTKSDLMRHTGKSKEHQLLLLQADKLSQPYKSLQNEADSLYYLGSPSNKHLEIDPDINLRRNKEKLSQALNYYQQLGDQTGIGRTNLAIGQNYYFDIPTRINALNKAQEIFKNTGNLIELIDTLNYHGYFYIQLHKGQWSYKYLAEAQHLLNQINAPKKLQINSFLSAFASLDQGIDRGNGINVKALQQAIKGFNETINDFAKIKSGSTTADSYYLLGWAYSELEQHEKALGYINNAIKRYQKLGYVDSVKYANTSKAEELLHLGQWQEAVNVAEKAKPSYLLYLYKAKAYYELGNHRYAIETLQLTKQKYKEKWTNNDENTLSLYENSLIDNTKTPLNPIKSSHLVYCESLWNQEGIEKAVLKLNNPVKSIPIT</sequence>
<dbReference type="Pfam" id="PF13174">
    <property type="entry name" value="TPR_6"/>
    <property type="match status" value="2"/>
</dbReference>
<dbReference type="InterPro" id="IPR036388">
    <property type="entry name" value="WH-like_DNA-bd_sf"/>
</dbReference>
<evidence type="ECO:0000313" key="7">
    <source>
        <dbReference type="Proteomes" id="UP001157186"/>
    </source>
</evidence>
<organism evidence="6 7">
    <name type="scientific">Thalassotalea insulae</name>
    <dbReference type="NCBI Taxonomy" id="2056778"/>
    <lineage>
        <taxon>Bacteria</taxon>
        <taxon>Pseudomonadati</taxon>
        <taxon>Pseudomonadota</taxon>
        <taxon>Gammaproteobacteria</taxon>
        <taxon>Alteromonadales</taxon>
        <taxon>Colwelliaceae</taxon>
        <taxon>Thalassotalea</taxon>
    </lineage>
</organism>
<keyword evidence="4" id="KW-0472">Membrane</keyword>
<proteinExistence type="predicted"/>
<dbReference type="SUPFAM" id="SSF48452">
    <property type="entry name" value="TPR-like"/>
    <property type="match status" value="2"/>
</dbReference>
<dbReference type="Gene3D" id="1.10.10.10">
    <property type="entry name" value="Winged helix-like DNA-binding domain superfamily/Winged helix DNA-binding domain"/>
    <property type="match status" value="1"/>
</dbReference>
<accession>A0ABQ6GW65</accession>
<evidence type="ECO:0000259" key="5">
    <source>
        <dbReference type="PROSITE" id="PS51755"/>
    </source>
</evidence>
<dbReference type="InterPro" id="IPR011990">
    <property type="entry name" value="TPR-like_helical_dom_sf"/>
</dbReference>
<dbReference type="Proteomes" id="UP001157186">
    <property type="component" value="Unassembled WGS sequence"/>
</dbReference>
<evidence type="ECO:0000256" key="2">
    <source>
        <dbReference type="PROSITE-ProRule" id="PRU00339"/>
    </source>
</evidence>
<evidence type="ECO:0000256" key="3">
    <source>
        <dbReference type="PROSITE-ProRule" id="PRU01091"/>
    </source>
</evidence>
<keyword evidence="2" id="KW-0802">TPR repeat</keyword>
<dbReference type="InterPro" id="IPR016032">
    <property type="entry name" value="Sig_transdc_resp-reg_C-effctor"/>
</dbReference>
<dbReference type="SMART" id="SM00028">
    <property type="entry name" value="TPR"/>
    <property type="match status" value="2"/>
</dbReference>
<keyword evidence="4" id="KW-0812">Transmembrane</keyword>
<dbReference type="CDD" id="cd00383">
    <property type="entry name" value="trans_reg_C"/>
    <property type="match status" value="1"/>
</dbReference>
<dbReference type="InterPro" id="IPR019734">
    <property type="entry name" value="TPR_rpt"/>
</dbReference>
<keyword evidence="4" id="KW-1133">Transmembrane helix</keyword>
<comment type="caution">
    <text evidence="6">The sequence shown here is derived from an EMBL/GenBank/DDBJ whole genome shotgun (WGS) entry which is preliminary data.</text>
</comment>
<evidence type="ECO:0000313" key="6">
    <source>
        <dbReference type="EMBL" id="GLX79919.1"/>
    </source>
</evidence>
<dbReference type="InterPro" id="IPR001867">
    <property type="entry name" value="OmpR/PhoB-type_DNA-bd"/>
</dbReference>
<dbReference type="Gene3D" id="1.25.40.10">
    <property type="entry name" value="Tetratricopeptide repeat domain"/>
    <property type="match status" value="2"/>
</dbReference>
<reference evidence="6 7" key="1">
    <citation type="submission" date="2023-03" db="EMBL/GenBank/DDBJ databases">
        <title>Draft genome sequence of Thalassotalea insulae KCTC 62186T.</title>
        <authorList>
            <person name="Sawabe T."/>
        </authorList>
    </citation>
    <scope>NUCLEOTIDE SEQUENCE [LARGE SCALE GENOMIC DNA]</scope>
    <source>
        <strain evidence="6 7">KCTC 62186</strain>
    </source>
</reference>
<dbReference type="EMBL" id="BSST01000001">
    <property type="protein sequence ID" value="GLX79919.1"/>
    <property type="molecule type" value="Genomic_DNA"/>
</dbReference>
<dbReference type="RefSeq" id="WP_284245870.1">
    <property type="nucleotide sequence ID" value="NZ_BSST01000001.1"/>
</dbReference>
<dbReference type="Pfam" id="PF00486">
    <property type="entry name" value="Trans_reg_C"/>
    <property type="match status" value="1"/>
</dbReference>
<protein>
    <recommendedName>
        <fullName evidence="5">OmpR/PhoB-type domain-containing protein</fullName>
    </recommendedName>
</protein>
<dbReference type="SMART" id="SM00862">
    <property type="entry name" value="Trans_reg_C"/>
    <property type="match status" value="1"/>
</dbReference>
<evidence type="ECO:0000256" key="4">
    <source>
        <dbReference type="SAM" id="Phobius"/>
    </source>
</evidence>
<evidence type="ECO:0000256" key="1">
    <source>
        <dbReference type="ARBA" id="ARBA00023125"/>
    </source>
</evidence>
<dbReference type="SUPFAM" id="SSF46894">
    <property type="entry name" value="C-terminal effector domain of the bipartite response regulators"/>
    <property type="match status" value="1"/>
</dbReference>
<dbReference type="PROSITE" id="PS50005">
    <property type="entry name" value="TPR"/>
    <property type="match status" value="1"/>
</dbReference>
<gene>
    <name evidence="6" type="ORF">tinsulaeT_32590</name>
</gene>
<feature type="repeat" description="TPR" evidence="2">
    <location>
        <begin position="635"/>
        <end position="668"/>
    </location>
</feature>
<feature type="domain" description="OmpR/PhoB-type" evidence="5">
    <location>
        <begin position="1"/>
        <end position="99"/>
    </location>
</feature>
<keyword evidence="7" id="KW-1185">Reference proteome</keyword>
<feature type="DNA-binding region" description="OmpR/PhoB-type" evidence="3">
    <location>
        <begin position="1"/>
        <end position="99"/>
    </location>
</feature>
<name>A0ABQ6GW65_9GAMM</name>
<dbReference type="PROSITE" id="PS51755">
    <property type="entry name" value="OMPR_PHOB"/>
    <property type="match status" value="1"/>
</dbReference>
<feature type="transmembrane region" description="Helical" evidence="4">
    <location>
        <begin position="130"/>
        <end position="150"/>
    </location>
</feature>